<keyword evidence="6" id="KW-0460">Magnesium</keyword>
<comment type="caution">
    <text evidence="8">The sequence shown here is derived from an EMBL/GenBank/DDBJ whole genome shotgun (WGS) entry which is preliminary data.</text>
</comment>
<dbReference type="GO" id="GO:0004518">
    <property type="term" value="F:nuclease activity"/>
    <property type="evidence" value="ECO:0007669"/>
    <property type="project" value="UniProtKB-KW"/>
</dbReference>
<comment type="cofactor">
    <cofactor evidence="1">
        <name>Mg(2+)</name>
        <dbReference type="ChEBI" id="CHEBI:18420"/>
    </cofactor>
</comment>
<gene>
    <name evidence="8" type="ORF">Dpo_15c00060</name>
</gene>
<evidence type="ECO:0000256" key="7">
    <source>
        <dbReference type="ARBA" id="ARBA00038093"/>
    </source>
</evidence>
<evidence type="ECO:0000256" key="2">
    <source>
        <dbReference type="ARBA" id="ARBA00022649"/>
    </source>
</evidence>
<dbReference type="SUPFAM" id="SSF88723">
    <property type="entry name" value="PIN domain-like"/>
    <property type="match status" value="1"/>
</dbReference>
<dbReference type="OrthoDB" id="9804823at2"/>
<dbReference type="EMBL" id="APJX01000015">
    <property type="protein sequence ID" value="EMS77430.1"/>
    <property type="molecule type" value="Genomic_DNA"/>
</dbReference>
<dbReference type="PATRIC" id="fig|1286635.3.peg.4532"/>
<keyword evidence="4" id="KW-0479">Metal-binding</keyword>
<dbReference type="Proteomes" id="UP000014216">
    <property type="component" value="Unassembled WGS sequence"/>
</dbReference>
<evidence type="ECO:0000256" key="5">
    <source>
        <dbReference type="ARBA" id="ARBA00022801"/>
    </source>
</evidence>
<evidence type="ECO:0000313" key="9">
    <source>
        <dbReference type="Proteomes" id="UP000014216"/>
    </source>
</evidence>
<dbReference type="InterPro" id="IPR050556">
    <property type="entry name" value="Type_II_TA_system_RNase"/>
</dbReference>
<dbReference type="GO" id="GO:0046872">
    <property type="term" value="F:metal ion binding"/>
    <property type="evidence" value="ECO:0007669"/>
    <property type="project" value="UniProtKB-KW"/>
</dbReference>
<sequence>MILLDTNIISELMRPMPNSKVVFWLDDQPETDIWISVEDAQIAAIALTADLTLATRNVKDFFEIDKLQIINPWEM</sequence>
<proteinExistence type="inferred from homology"/>
<keyword evidence="2" id="KW-1277">Toxin-antitoxin system</keyword>
<dbReference type="AlphaFoldDB" id="S0FRU0"/>
<dbReference type="RefSeq" id="WP_006968505.1">
    <property type="nucleotide sequence ID" value="NZ_APJX01000015.1"/>
</dbReference>
<evidence type="ECO:0000256" key="3">
    <source>
        <dbReference type="ARBA" id="ARBA00022722"/>
    </source>
</evidence>
<comment type="similarity">
    <text evidence="7">Belongs to the PINc/VapC protein family.</text>
</comment>
<evidence type="ECO:0000313" key="8">
    <source>
        <dbReference type="EMBL" id="EMS77430.1"/>
    </source>
</evidence>
<protein>
    <submittedName>
        <fullName evidence="8">Uncharacterized protein</fullName>
    </submittedName>
</protein>
<accession>S0FRU0</accession>
<evidence type="ECO:0000256" key="6">
    <source>
        <dbReference type="ARBA" id="ARBA00022842"/>
    </source>
</evidence>
<dbReference type="GO" id="GO:0016787">
    <property type="term" value="F:hydrolase activity"/>
    <property type="evidence" value="ECO:0007669"/>
    <property type="project" value="UniProtKB-KW"/>
</dbReference>
<name>S0FRU0_9BACT</name>
<reference evidence="8 9" key="1">
    <citation type="journal article" date="2013" name="Genome Announc.">
        <title>Draft Genome Sequence of Desulfotignum phosphitoxidans DSM 13687 Strain FiPS-3.</title>
        <authorList>
            <person name="Poehlein A."/>
            <person name="Daniel R."/>
            <person name="Simeonova D.D."/>
        </authorList>
    </citation>
    <scope>NUCLEOTIDE SEQUENCE [LARGE SCALE GENOMIC DNA]</scope>
    <source>
        <strain evidence="8 9">DSM 13687</strain>
    </source>
</reference>
<evidence type="ECO:0000256" key="4">
    <source>
        <dbReference type="ARBA" id="ARBA00022723"/>
    </source>
</evidence>
<dbReference type="InterPro" id="IPR029060">
    <property type="entry name" value="PIN-like_dom_sf"/>
</dbReference>
<organism evidence="8 9">
    <name type="scientific">Desulfotignum phosphitoxidans DSM 13687</name>
    <dbReference type="NCBI Taxonomy" id="1286635"/>
    <lineage>
        <taxon>Bacteria</taxon>
        <taxon>Pseudomonadati</taxon>
        <taxon>Thermodesulfobacteriota</taxon>
        <taxon>Desulfobacteria</taxon>
        <taxon>Desulfobacterales</taxon>
        <taxon>Desulfobacteraceae</taxon>
        <taxon>Desulfotignum</taxon>
    </lineage>
</organism>
<dbReference type="PANTHER" id="PTHR33653">
    <property type="entry name" value="RIBONUCLEASE VAPC2"/>
    <property type="match status" value="1"/>
</dbReference>
<keyword evidence="9" id="KW-1185">Reference proteome</keyword>
<keyword evidence="5" id="KW-0378">Hydrolase</keyword>
<keyword evidence="3" id="KW-0540">Nuclease</keyword>
<evidence type="ECO:0000256" key="1">
    <source>
        <dbReference type="ARBA" id="ARBA00001946"/>
    </source>
</evidence>
<dbReference type="PANTHER" id="PTHR33653:SF1">
    <property type="entry name" value="RIBONUCLEASE VAPC2"/>
    <property type="match status" value="1"/>
</dbReference>
<dbReference type="Gene3D" id="3.40.50.1010">
    <property type="entry name" value="5'-nuclease"/>
    <property type="match status" value="2"/>
</dbReference>